<name>A0A0F9IHS7_9ZZZZ</name>
<accession>A0A0F9IHS7</accession>
<evidence type="ECO:0000313" key="1">
    <source>
        <dbReference type="EMBL" id="KKL86842.1"/>
    </source>
</evidence>
<protein>
    <submittedName>
        <fullName evidence="1">Uncharacterized protein</fullName>
    </submittedName>
</protein>
<reference evidence="1" key="1">
    <citation type="journal article" date="2015" name="Nature">
        <title>Complex archaea that bridge the gap between prokaryotes and eukaryotes.</title>
        <authorList>
            <person name="Spang A."/>
            <person name="Saw J.H."/>
            <person name="Jorgensen S.L."/>
            <person name="Zaremba-Niedzwiedzka K."/>
            <person name="Martijn J."/>
            <person name="Lind A.E."/>
            <person name="van Eijk R."/>
            <person name="Schleper C."/>
            <person name="Guy L."/>
            <person name="Ettema T.J."/>
        </authorList>
    </citation>
    <scope>NUCLEOTIDE SEQUENCE</scope>
</reference>
<dbReference type="AlphaFoldDB" id="A0A0F9IHS7"/>
<gene>
    <name evidence="1" type="ORF">LCGC14_1940710</name>
</gene>
<organism evidence="1">
    <name type="scientific">marine sediment metagenome</name>
    <dbReference type="NCBI Taxonomy" id="412755"/>
    <lineage>
        <taxon>unclassified sequences</taxon>
        <taxon>metagenomes</taxon>
        <taxon>ecological metagenomes</taxon>
    </lineage>
</organism>
<sequence length="129" mass="15044">MIVSELLVQYICPGCGKTGRYSVYGLHEEIERIYEKNIKAHVGISCMECHKAKTVVQHAEMKLKPSDVMHEYELKWHCKDCGWSWSQYRYLAKKQINSKDTAVVLKNSTYCVCNNSNREFFLVSFVQKL</sequence>
<comment type="caution">
    <text evidence="1">The sequence shown here is derived from an EMBL/GenBank/DDBJ whole genome shotgun (WGS) entry which is preliminary data.</text>
</comment>
<proteinExistence type="predicted"/>
<dbReference type="EMBL" id="LAZR01021000">
    <property type="protein sequence ID" value="KKL86842.1"/>
    <property type="molecule type" value="Genomic_DNA"/>
</dbReference>